<keyword evidence="1" id="KW-0597">Phosphoprotein</keyword>
<reference evidence="3 4" key="1">
    <citation type="journal article" date="2018" name="J. Microbiol.">
        <title>Baekduia soli gen. nov., sp. nov., a novel bacterium isolated from the soil of Baekdu Mountain and proposal of a novel family name, Baekduiaceae fam. nov.</title>
        <authorList>
            <person name="An D.S."/>
            <person name="Siddiqi M.Z."/>
            <person name="Kim K.H."/>
            <person name="Yu H.S."/>
            <person name="Im W.T."/>
        </authorList>
    </citation>
    <scope>NUCLEOTIDE SEQUENCE [LARGE SCALE GENOMIC DNA]</scope>
    <source>
        <strain evidence="3 4">BR7-21</strain>
    </source>
</reference>
<dbReference type="SMART" id="SM00448">
    <property type="entry name" value="REC"/>
    <property type="match status" value="1"/>
</dbReference>
<dbReference type="InterPro" id="IPR011006">
    <property type="entry name" value="CheY-like_superfamily"/>
</dbReference>
<dbReference type="KEGG" id="bsol:FSW04_01190"/>
<accession>A0A5B8U025</accession>
<dbReference type="SUPFAM" id="SSF52172">
    <property type="entry name" value="CheY-like"/>
    <property type="match status" value="1"/>
</dbReference>
<dbReference type="EMBL" id="CP042430">
    <property type="protein sequence ID" value="QEC46326.1"/>
    <property type="molecule type" value="Genomic_DNA"/>
</dbReference>
<feature type="domain" description="Response regulatory" evidence="2">
    <location>
        <begin position="9"/>
        <end position="136"/>
    </location>
</feature>
<feature type="modified residue" description="4-aspartylphosphate" evidence="1">
    <location>
        <position position="67"/>
    </location>
</feature>
<dbReference type="CDD" id="cd17557">
    <property type="entry name" value="REC_Rcp-like"/>
    <property type="match status" value="1"/>
</dbReference>
<keyword evidence="4" id="KW-1185">Reference proteome</keyword>
<dbReference type="Proteomes" id="UP000321805">
    <property type="component" value="Chromosome"/>
</dbReference>
<protein>
    <submittedName>
        <fullName evidence="3">Response regulator</fullName>
    </submittedName>
</protein>
<sequence>MSAVAGPRRLLVVEDSESDVELLREALSDSDPGVALDVVRHGEDALAFLRREQPFPDAAPPDLVLLDLNLPRMGGFEVLRALRADVDPRLRRLPVIVFTTSGARSDVETAYDLHASTFVTKPTAFEHYLDTVRAFREFWLRVATLPSTA</sequence>
<evidence type="ECO:0000259" key="2">
    <source>
        <dbReference type="PROSITE" id="PS50110"/>
    </source>
</evidence>
<dbReference type="PANTHER" id="PTHR44520">
    <property type="entry name" value="RESPONSE REGULATOR RCP1-RELATED"/>
    <property type="match status" value="1"/>
</dbReference>
<dbReference type="Gene3D" id="3.40.50.2300">
    <property type="match status" value="1"/>
</dbReference>
<dbReference type="GO" id="GO:0000160">
    <property type="term" value="P:phosphorelay signal transduction system"/>
    <property type="evidence" value="ECO:0007669"/>
    <property type="project" value="InterPro"/>
</dbReference>
<evidence type="ECO:0000313" key="4">
    <source>
        <dbReference type="Proteomes" id="UP000321805"/>
    </source>
</evidence>
<dbReference type="AlphaFoldDB" id="A0A5B8U025"/>
<evidence type="ECO:0000313" key="3">
    <source>
        <dbReference type="EMBL" id="QEC46326.1"/>
    </source>
</evidence>
<dbReference type="InterPro" id="IPR052893">
    <property type="entry name" value="TCS_response_regulator"/>
</dbReference>
<name>A0A5B8U025_9ACTN</name>
<dbReference type="PANTHER" id="PTHR44520:SF2">
    <property type="entry name" value="RESPONSE REGULATOR RCP1"/>
    <property type="match status" value="1"/>
</dbReference>
<dbReference type="Pfam" id="PF00072">
    <property type="entry name" value="Response_reg"/>
    <property type="match status" value="1"/>
</dbReference>
<organism evidence="3 4">
    <name type="scientific">Baekduia soli</name>
    <dbReference type="NCBI Taxonomy" id="496014"/>
    <lineage>
        <taxon>Bacteria</taxon>
        <taxon>Bacillati</taxon>
        <taxon>Actinomycetota</taxon>
        <taxon>Thermoleophilia</taxon>
        <taxon>Solirubrobacterales</taxon>
        <taxon>Baekduiaceae</taxon>
        <taxon>Baekduia</taxon>
    </lineage>
</organism>
<gene>
    <name evidence="3" type="ORF">FSW04_01190</name>
</gene>
<dbReference type="RefSeq" id="WP_146915405.1">
    <property type="nucleotide sequence ID" value="NZ_CP042430.1"/>
</dbReference>
<dbReference type="InterPro" id="IPR001789">
    <property type="entry name" value="Sig_transdc_resp-reg_receiver"/>
</dbReference>
<evidence type="ECO:0000256" key="1">
    <source>
        <dbReference type="PROSITE-ProRule" id="PRU00169"/>
    </source>
</evidence>
<dbReference type="PROSITE" id="PS50110">
    <property type="entry name" value="RESPONSE_REGULATORY"/>
    <property type="match status" value="1"/>
</dbReference>
<proteinExistence type="predicted"/>
<dbReference type="OrthoDB" id="9793549at2"/>